<dbReference type="AlphaFoldDB" id="A0A1D1VWK8"/>
<dbReference type="Gene3D" id="2.40.50.40">
    <property type="match status" value="1"/>
</dbReference>
<evidence type="ECO:0000313" key="4">
    <source>
        <dbReference type="Proteomes" id="UP000186922"/>
    </source>
</evidence>
<feature type="compositionally biased region" description="Basic residues" evidence="1">
    <location>
        <begin position="149"/>
        <end position="164"/>
    </location>
</feature>
<dbReference type="PROSITE" id="PS50013">
    <property type="entry name" value="CHROMO_2"/>
    <property type="match status" value="1"/>
</dbReference>
<evidence type="ECO:0000259" key="2">
    <source>
        <dbReference type="PROSITE" id="PS50013"/>
    </source>
</evidence>
<name>A0A1D1VWK8_RAMVA</name>
<evidence type="ECO:0000256" key="1">
    <source>
        <dbReference type="SAM" id="MobiDB-lite"/>
    </source>
</evidence>
<dbReference type="InterPro" id="IPR000953">
    <property type="entry name" value="Chromo/chromo_shadow_dom"/>
</dbReference>
<organism evidence="3 4">
    <name type="scientific">Ramazzottius varieornatus</name>
    <name type="common">Water bear</name>
    <name type="synonym">Tardigrade</name>
    <dbReference type="NCBI Taxonomy" id="947166"/>
    <lineage>
        <taxon>Eukaryota</taxon>
        <taxon>Metazoa</taxon>
        <taxon>Ecdysozoa</taxon>
        <taxon>Tardigrada</taxon>
        <taxon>Eutardigrada</taxon>
        <taxon>Parachela</taxon>
        <taxon>Hypsibioidea</taxon>
        <taxon>Ramazzottiidae</taxon>
        <taxon>Ramazzottius</taxon>
    </lineage>
</organism>
<feature type="compositionally biased region" description="Basic residues" evidence="1">
    <location>
        <begin position="246"/>
        <end position="256"/>
    </location>
</feature>
<feature type="domain" description="Chromo" evidence="2">
    <location>
        <begin position="302"/>
        <end position="341"/>
    </location>
</feature>
<reference evidence="3 4" key="1">
    <citation type="journal article" date="2016" name="Nat. Commun.">
        <title>Extremotolerant tardigrade genome and improved radiotolerance of human cultured cells by tardigrade-unique protein.</title>
        <authorList>
            <person name="Hashimoto T."/>
            <person name="Horikawa D.D."/>
            <person name="Saito Y."/>
            <person name="Kuwahara H."/>
            <person name="Kozuka-Hata H."/>
            <person name="Shin-I T."/>
            <person name="Minakuchi Y."/>
            <person name="Ohishi K."/>
            <person name="Motoyama A."/>
            <person name="Aizu T."/>
            <person name="Enomoto A."/>
            <person name="Kondo K."/>
            <person name="Tanaka S."/>
            <person name="Hara Y."/>
            <person name="Koshikawa S."/>
            <person name="Sagara H."/>
            <person name="Miura T."/>
            <person name="Yokobori S."/>
            <person name="Miyagawa K."/>
            <person name="Suzuki Y."/>
            <person name="Kubo T."/>
            <person name="Oyama M."/>
            <person name="Kohara Y."/>
            <person name="Fujiyama A."/>
            <person name="Arakawa K."/>
            <person name="Katayama T."/>
            <person name="Toyoda A."/>
            <person name="Kunieda T."/>
        </authorList>
    </citation>
    <scope>NUCLEOTIDE SEQUENCE [LARGE SCALE GENOMIC DNA]</scope>
    <source>
        <strain evidence="3 4">YOKOZUNA-1</strain>
    </source>
</reference>
<protein>
    <recommendedName>
        <fullName evidence="2">Chromo domain-containing protein</fullName>
    </recommendedName>
</protein>
<feature type="region of interest" description="Disordered" evidence="1">
    <location>
        <begin position="1"/>
        <end position="206"/>
    </location>
</feature>
<sequence length="729" mass="81642">MFRKRKDVQPQRTVMTIKRAATTSISLPAPRRNSEEESEVSDLEVTDSDADSQDVELKEKLQSNRDRRRPLIRSSTRQLPLAQPKLPSRASRPSTDNDKPSLPALRATPARQRALAEARQAKQKEAVTRSKSRSSQRRAKKPSPVPPSMRKKLTKQVSARKIKKKAEIEEDDQPPPRPATRFADDVASIRSARASPEIPQPGPVLKRKISLELARLLGDQAEWGICKKAKHSAESDEGEKKDESKKPRRAASRRNQRQAAISPPPAERATSSVQSSRERSPQRSSRTSSPGLSAESAEEPKWEAEQVLSYRLKTDDRPAEVRIRWKGFGLETDSWEPLNNMASLVSKISEVLYPDNKVLVVNNGRFFIVDREDVLSSTPAKLMEVGMTQTEPEEAKVYHDVRVQTEATLTSNIRTQINMVSTLSMQTQTSLVSSAEIPTQTNLVKAVDAQAQIDLVKQGADMQVQTETTPLVDVEVQCDQPECEERVTQMVVVKQEEKEADMPEVDNGLPDENHEPEVEAAPQYLEYHLVSPVIDGNGVTMVFSRKALASPAEEKQMEDEEEKAGNSEEEVGEEEVDWSSFKPEEVSIVGHALQEGTSRVEWLYRVVVRRTGPVHGTEHLLTLSTCFRYFEKPLKTYLAQLEQSIRATKSTVAQQGNHTALDEVQRVRTGINVLAQLCSDPQGFTIVQNILKNSGQEQTALVDDPQVKAVLLRIVEQNNAEDDEEEEED</sequence>
<evidence type="ECO:0000313" key="3">
    <source>
        <dbReference type="EMBL" id="GAV02999.1"/>
    </source>
</evidence>
<dbReference type="InterPro" id="IPR016197">
    <property type="entry name" value="Chromo-like_dom_sf"/>
</dbReference>
<dbReference type="EMBL" id="BDGG01000009">
    <property type="protein sequence ID" value="GAV02999.1"/>
    <property type="molecule type" value="Genomic_DNA"/>
</dbReference>
<feature type="compositionally biased region" description="Acidic residues" evidence="1">
    <location>
        <begin position="556"/>
        <end position="577"/>
    </location>
</feature>
<proteinExistence type="predicted"/>
<feature type="region of interest" description="Disordered" evidence="1">
    <location>
        <begin position="222"/>
        <end position="300"/>
    </location>
</feature>
<accession>A0A1D1VWK8</accession>
<comment type="caution">
    <text evidence="3">The sequence shown here is derived from an EMBL/GenBank/DDBJ whole genome shotgun (WGS) entry which is preliminary data.</text>
</comment>
<feature type="compositionally biased region" description="Acidic residues" evidence="1">
    <location>
        <begin position="36"/>
        <end position="54"/>
    </location>
</feature>
<dbReference type="OrthoDB" id="5376140at2759"/>
<feature type="compositionally biased region" description="Basic and acidic residues" evidence="1">
    <location>
        <begin position="114"/>
        <end position="128"/>
    </location>
</feature>
<dbReference type="Proteomes" id="UP000186922">
    <property type="component" value="Unassembled WGS sequence"/>
</dbReference>
<dbReference type="SUPFAM" id="SSF54160">
    <property type="entry name" value="Chromo domain-like"/>
    <property type="match status" value="1"/>
</dbReference>
<feature type="region of interest" description="Disordered" evidence="1">
    <location>
        <begin position="548"/>
        <end position="578"/>
    </location>
</feature>
<gene>
    <name evidence="3" type="primary">RvY_13490-1</name>
    <name evidence="3" type="synonym">RvY_13490.1</name>
    <name evidence="3" type="ORF">RvY_13490</name>
</gene>
<feature type="compositionally biased region" description="Basic and acidic residues" evidence="1">
    <location>
        <begin position="55"/>
        <end position="65"/>
    </location>
</feature>
<feature type="compositionally biased region" description="Basic and acidic residues" evidence="1">
    <location>
        <begin position="231"/>
        <end position="245"/>
    </location>
</feature>
<keyword evidence="4" id="KW-1185">Reference proteome</keyword>
<feature type="compositionally biased region" description="Basic residues" evidence="1">
    <location>
        <begin position="130"/>
        <end position="141"/>
    </location>
</feature>